<keyword evidence="2" id="KW-0472">Membrane</keyword>
<keyword evidence="2" id="KW-1133">Transmembrane helix</keyword>
<dbReference type="InterPro" id="IPR058604">
    <property type="entry name" value="DUF8167_3rd"/>
</dbReference>
<dbReference type="STRING" id="1095778.SAMN04489842_0016"/>
<feature type="transmembrane region" description="Helical" evidence="2">
    <location>
        <begin position="74"/>
        <end position="93"/>
    </location>
</feature>
<evidence type="ECO:0000256" key="1">
    <source>
        <dbReference type="SAM" id="MobiDB-lite"/>
    </source>
</evidence>
<sequence>MFELTTAVIVAVAFGLVLGVGPAITVGVLTGGFAVLDRAVPRSGAAVVALVLAGLNGYAVGVTDAATFSSDATVASLSVLVGGLVVAGLALYAHSLAETVADDLPFDVARPVRRERGLSAEAIDAVDGAGWIVVRSTGSVRDVDGYPPLGPELRAMLEEDTWRLPADLPLSALESRLEARLRTTYDLATVSASIDERGRATIAAAPPSNEIANRIPEGWRTVTVWALLPTGLAPGDVVSVSPETAADTVTGRVIDIDRTDELDRGGSIDDPIEIGTVSDRVVRPSTAETPGGEGRITVAVPTTDAGTLLERDRARIVATSGTPNADRAAFAVLERAGQSVRSVSVGRLQAVIESADLAVTHEDVRVLAGWIDGEDDGWIETSESIRPQLVVEPDLSTLEADDEVFVAGDSVSLRRIVDDQADVEPTESETARSPTTTERRAVEAS</sequence>
<dbReference type="RefSeq" id="WP_090375561.1">
    <property type="nucleotide sequence ID" value="NZ_FNLC01000001.1"/>
</dbReference>
<feature type="transmembrane region" description="Helical" evidence="2">
    <location>
        <begin position="43"/>
        <end position="62"/>
    </location>
</feature>
<evidence type="ECO:0008006" key="8">
    <source>
        <dbReference type="Google" id="ProtNLM"/>
    </source>
</evidence>
<dbReference type="AlphaFoldDB" id="A0A1H0YUR0"/>
<evidence type="ECO:0000259" key="5">
    <source>
        <dbReference type="Pfam" id="PF26503"/>
    </source>
</evidence>
<keyword evidence="7" id="KW-1185">Reference proteome</keyword>
<feature type="domain" description="DUF8167" evidence="3">
    <location>
        <begin position="8"/>
        <end position="105"/>
    </location>
</feature>
<dbReference type="Pfam" id="PF26501">
    <property type="entry name" value="DUF8167"/>
    <property type="match status" value="1"/>
</dbReference>
<feature type="domain" description="DUF8167" evidence="5">
    <location>
        <begin position="220"/>
        <end position="322"/>
    </location>
</feature>
<dbReference type="InterPro" id="IPR058603">
    <property type="entry name" value="DUF8167_2nd"/>
</dbReference>
<accession>A0A1H0YUR0</accession>
<organism evidence="6 7">
    <name type="scientific">Natronobacterium texcoconense</name>
    <dbReference type="NCBI Taxonomy" id="1095778"/>
    <lineage>
        <taxon>Archaea</taxon>
        <taxon>Methanobacteriati</taxon>
        <taxon>Methanobacteriota</taxon>
        <taxon>Stenosarchaea group</taxon>
        <taxon>Halobacteria</taxon>
        <taxon>Halobacteriales</taxon>
        <taxon>Natrialbaceae</taxon>
        <taxon>Natronobacterium</taxon>
    </lineage>
</organism>
<protein>
    <recommendedName>
        <fullName evidence="8">RCK C-terminal domain-containing protein</fullName>
    </recommendedName>
</protein>
<proteinExistence type="predicted"/>
<evidence type="ECO:0000259" key="3">
    <source>
        <dbReference type="Pfam" id="PF26501"/>
    </source>
</evidence>
<dbReference type="EMBL" id="FNLC01000001">
    <property type="protein sequence ID" value="SDQ18977.1"/>
    <property type="molecule type" value="Genomic_DNA"/>
</dbReference>
<feature type="domain" description="DUF8167" evidence="4">
    <location>
        <begin position="133"/>
        <end position="206"/>
    </location>
</feature>
<dbReference type="OrthoDB" id="157524at2157"/>
<feature type="region of interest" description="Disordered" evidence="1">
    <location>
        <begin position="417"/>
        <end position="445"/>
    </location>
</feature>
<gene>
    <name evidence="6" type="ORF">SAMN04489842_0016</name>
</gene>
<dbReference type="Pfam" id="PF26503">
    <property type="entry name" value="DUF8167_3rd"/>
    <property type="match status" value="1"/>
</dbReference>
<keyword evidence="2" id="KW-0812">Transmembrane</keyword>
<reference evidence="7" key="1">
    <citation type="submission" date="2016-10" db="EMBL/GenBank/DDBJ databases">
        <authorList>
            <person name="Varghese N."/>
            <person name="Submissions S."/>
        </authorList>
    </citation>
    <scope>NUCLEOTIDE SEQUENCE [LARGE SCALE GENOMIC DNA]</scope>
    <source>
        <strain evidence="7">DSM 24767</strain>
    </source>
</reference>
<evidence type="ECO:0000256" key="2">
    <source>
        <dbReference type="SAM" id="Phobius"/>
    </source>
</evidence>
<evidence type="ECO:0000313" key="6">
    <source>
        <dbReference type="EMBL" id="SDQ18977.1"/>
    </source>
</evidence>
<name>A0A1H0YUR0_NATTX</name>
<evidence type="ECO:0000313" key="7">
    <source>
        <dbReference type="Proteomes" id="UP000198848"/>
    </source>
</evidence>
<dbReference type="Pfam" id="PF26502">
    <property type="entry name" value="DUF8167_2nd"/>
    <property type="match status" value="1"/>
</dbReference>
<dbReference type="Proteomes" id="UP000198848">
    <property type="component" value="Unassembled WGS sequence"/>
</dbReference>
<evidence type="ECO:0000259" key="4">
    <source>
        <dbReference type="Pfam" id="PF26502"/>
    </source>
</evidence>
<dbReference type="InterPro" id="IPR058480">
    <property type="entry name" value="DUF8167_N"/>
</dbReference>